<dbReference type="EMBL" id="JAACJM010000025">
    <property type="protein sequence ID" value="KAF5365970.1"/>
    <property type="molecule type" value="Genomic_DNA"/>
</dbReference>
<accession>A0A8H5GJP5</accession>
<comment type="caution">
    <text evidence="3">The sequence shown here is derived from an EMBL/GenBank/DDBJ whole genome shotgun (WGS) entry which is preliminary data.</text>
</comment>
<feature type="transmembrane region" description="Helical" evidence="2">
    <location>
        <begin position="158"/>
        <end position="181"/>
    </location>
</feature>
<feature type="region of interest" description="Disordered" evidence="1">
    <location>
        <begin position="465"/>
        <end position="486"/>
    </location>
</feature>
<organism evidence="3 4">
    <name type="scientific">Tetrapyrgos nigripes</name>
    <dbReference type="NCBI Taxonomy" id="182062"/>
    <lineage>
        <taxon>Eukaryota</taxon>
        <taxon>Fungi</taxon>
        <taxon>Dikarya</taxon>
        <taxon>Basidiomycota</taxon>
        <taxon>Agaricomycotina</taxon>
        <taxon>Agaricomycetes</taxon>
        <taxon>Agaricomycetidae</taxon>
        <taxon>Agaricales</taxon>
        <taxon>Marasmiineae</taxon>
        <taxon>Marasmiaceae</taxon>
        <taxon>Tetrapyrgos</taxon>
    </lineage>
</organism>
<evidence type="ECO:0000313" key="4">
    <source>
        <dbReference type="Proteomes" id="UP000559256"/>
    </source>
</evidence>
<feature type="transmembrane region" description="Helical" evidence="2">
    <location>
        <begin position="87"/>
        <end position="110"/>
    </location>
</feature>
<feature type="transmembrane region" description="Helical" evidence="2">
    <location>
        <begin position="46"/>
        <end position="67"/>
    </location>
</feature>
<reference evidence="3 4" key="1">
    <citation type="journal article" date="2020" name="ISME J.">
        <title>Uncovering the hidden diversity of litter-decomposition mechanisms in mushroom-forming fungi.</title>
        <authorList>
            <person name="Floudas D."/>
            <person name="Bentzer J."/>
            <person name="Ahren D."/>
            <person name="Johansson T."/>
            <person name="Persson P."/>
            <person name="Tunlid A."/>
        </authorList>
    </citation>
    <scope>NUCLEOTIDE SEQUENCE [LARGE SCALE GENOMIC DNA]</scope>
    <source>
        <strain evidence="3 4">CBS 291.85</strain>
    </source>
</reference>
<feature type="transmembrane region" description="Helical" evidence="2">
    <location>
        <begin position="12"/>
        <end position="34"/>
    </location>
</feature>
<feature type="transmembrane region" description="Helical" evidence="2">
    <location>
        <begin position="117"/>
        <end position="138"/>
    </location>
</feature>
<feature type="compositionally biased region" description="Low complexity" evidence="1">
    <location>
        <begin position="289"/>
        <end position="300"/>
    </location>
</feature>
<dbReference type="OrthoDB" id="2803252at2759"/>
<name>A0A8H5GJP5_9AGAR</name>
<keyword evidence="2" id="KW-1133">Transmembrane helix</keyword>
<feature type="region of interest" description="Disordered" evidence="1">
    <location>
        <begin position="279"/>
        <end position="300"/>
    </location>
</feature>
<gene>
    <name evidence="3" type="ORF">D9758_006616</name>
</gene>
<dbReference type="Proteomes" id="UP000559256">
    <property type="component" value="Unassembled WGS sequence"/>
</dbReference>
<keyword evidence="2" id="KW-0812">Transmembrane</keyword>
<proteinExistence type="predicted"/>
<keyword evidence="2" id="KW-0472">Membrane</keyword>
<feature type="region of interest" description="Disordered" evidence="1">
    <location>
        <begin position="372"/>
        <end position="401"/>
    </location>
</feature>
<keyword evidence="4" id="KW-1185">Reference proteome</keyword>
<protein>
    <submittedName>
        <fullName evidence="3">Uncharacterized protein</fullName>
    </submittedName>
</protein>
<feature type="compositionally biased region" description="Gly residues" evidence="1">
    <location>
        <begin position="279"/>
        <end position="288"/>
    </location>
</feature>
<sequence length="594" mass="63927">MPALTTTIGRLLVGSYLAVLVYGGVLTLSISYFHRHAKSDSISIRLSVSILLILATLHAITTGGWLYEDLIIRFGNLDVIDRLPSIAVAQLYATVILIFCAHLFFVLRIWFLSKKNWWMTVIPGVLVVALLGWSIYIVDFIRRASTSQGTTKTMDHAIAISCYVLLMVTDVVITSELCYLLRSFHFARARWAGFKRFGAGASFGSAEADDFSNIPASLYASPSRHLSLHVSFFTRLHRQIHAPNNPFRLLSRSSARRLHRRTPQVYTFSEALGGFGSGTRSSAGGGSVGSTSTGRTSTSISTSTFVGSAASAPTTCSDGHGHGYSYGYNPKHSLNMKSKSQSHIYSPGLASDIQNSVQNATRHIGFARASTNANADYPHPTSPPHLHIHSHPYPHPPSHPLSSLPPYGSRANFGGVGVGVSTDPGPGLGPGVISDIRTPEPSSLPLTNMPRQKAKARIKALRNLEGSGTGLGTSLGSGSPSQSTTFSESRQDLVGHGHHGQGQGYGYRWEREDELGSGLGAGFGFNFGGQTHAAVPGPSLGQNGHWQDGGVDVDIEFGHAPHAHILSLPLPEEEEAEKDGKDEVEQRIEYAYAY</sequence>
<evidence type="ECO:0000256" key="2">
    <source>
        <dbReference type="SAM" id="Phobius"/>
    </source>
</evidence>
<feature type="compositionally biased region" description="Low complexity" evidence="1">
    <location>
        <begin position="476"/>
        <end position="485"/>
    </location>
</feature>
<evidence type="ECO:0000256" key="1">
    <source>
        <dbReference type="SAM" id="MobiDB-lite"/>
    </source>
</evidence>
<evidence type="ECO:0000313" key="3">
    <source>
        <dbReference type="EMBL" id="KAF5365970.1"/>
    </source>
</evidence>
<dbReference type="AlphaFoldDB" id="A0A8H5GJP5"/>